<keyword evidence="6 8" id="KW-0472">Membrane</keyword>
<evidence type="ECO:0000256" key="8">
    <source>
        <dbReference type="SAM" id="Phobius"/>
    </source>
</evidence>
<dbReference type="InterPro" id="IPR052049">
    <property type="entry name" value="Electron_transfer_protein"/>
</dbReference>
<feature type="transmembrane region" description="Helical" evidence="8">
    <location>
        <begin position="218"/>
        <end position="238"/>
    </location>
</feature>
<comment type="similarity">
    <text evidence="2">Belongs to the NrfD family.</text>
</comment>
<name>A0A1H9E0J6_9ACTN</name>
<dbReference type="GO" id="GO:0005886">
    <property type="term" value="C:plasma membrane"/>
    <property type="evidence" value="ECO:0007669"/>
    <property type="project" value="UniProtKB-SubCell"/>
</dbReference>
<evidence type="ECO:0000256" key="7">
    <source>
        <dbReference type="SAM" id="MobiDB-lite"/>
    </source>
</evidence>
<evidence type="ECO:0000256" key="2">
    <source>
        <dbReference type="ARBA" id="ARBA00008929"/>
    </source>
</evidence>
<dbReference type="InterPro" id="IPR005614">
    <property type="entry name" value="NrfD-like"/>
</dbReference>
<feature type="compositionally biased region" description="Low complexity" evidence="7">
    <location>
        <begin position="1"/>
        <end position="20"/>
    </location>
</feature>
<feature type="transmembrane region" description="Helical" evidence="8">
    <location>
        <begin position="153"/>
        <end position="170"/>
    </location>
</feature>
<feature type="compositionally biased region" description="Basic and acidic residues" evidence="7">
    <location>
        <begin position="345"/>
        <end position="360"/>
    </location>
</feature>
<comment type="subcellular location">
    <subcellularLocation>
        <location evidence="1">Cell membrane</location>
        <topology evidence="1">Multi-pass membrane protein</topology>
    </subcellularLocation>
</comment>
<evidence type="ECO:0000313" key="10">
    <source>
        <dbReference type="Proteomes" id="UP000199055"/>
    </source>
</evidence>
<proteinExistence type="inferred from homology"/>
<protein>
    <submittedName>
        <fullName evidence="9">Polysulphide reductase, NrfD</fullName>
    </submittedName>
</protein>
<sequence>MSAPEPNVPEAGAGGPNAPEGPGGAETDGERPGRTAAIGQGGGRHRRRRGRGERPVVPEAEFTSYYGLPILNRPTWKTLDIAGYLFLGGLAGGSSLLAAGAHATGRRALARSAKIGALGAISASTVALIHDLGRPGRFYNMLRVAKPTSPMSMGSWLLAAYGPLAGVSAVTEVTGLFRRSGAAATAGAAVLGPAVASYTAVLIADTAVPSWHEGYRELPFAFTGSGVAAAAGLGMLAAPVEQAGPARRAAVFGAALELGATAVMTRRMGLAAEPLERGRPGALMRVSKALTAAGAAAGLLAGRRSRTAAALSGAALLAGSAALRFGVFTAGVASAEDPKYTVLPQRERLRARSRERRRETSGGGSGGTGGTDGGGGEDGGPVV</sequence>
<keyword evidence="4 8" id="KW-0812">Transmembrane</keyword>
<feature type="region of interest" description="Disordered" evidence="7">
    <location>
        <begin position="344"/>
        <end position="383"/>
    </location>
</feature>
<dbReference type="Proteomes" id="UP000199055">
    <property type="component" value="Unassembled WGS sequence"/>
</dbReference>
<dbReference type="PANTHER" id="PTHR34856">
    <property type="entry name" value="PROTEIN NRFD"/>
    <property type="match status" value="1"/>
</dbReference>
<evidence type="ECO:0000256" key="6">
    <source>
        <dbReference type="ARBA" id="ARBA00023136"/>
    </source>
</evidence>
<keyword evidence="10" id="KW-1185">Reference proteome</keyword>
<gene>
    <name evidence="9" type="ORF">SAMN05216481_104386</name>
</gene>
<dbReference type="Gene3D" id="1.20.1630.10">
    <property type="entry name" value="Formate dehydrogenase/DMSO reductase domain"/>
    <property type="match status" value="1"/>
</dbReference>
<evidence type="ECO:0000256" key="1">
    <source>
        <dbReference type="ARBA" id="ARBA00004651"/>
    </source>
</evidence>
<feature type="transmembrane region" description="Helical" evidence="8">
    <location>
        <begin position="182"/>
        <end position="203"/>
    </location>
</feature>
<evidence type="ECO:0000313" key="9">
    <source>
        <dbReference type="EMBL" id="SEQ19280.1"/>
    </source>
</evidence>
<evidence type="ECO:0000256" key="5">
    <source>
        <dbReference type="ARBA" id="ARBA00022989"/>
    </source>
</evidence>
<organism evidence="9 10">
    <name type="scientific">Streptomyces radiopugnans</name>
    <dbReference type="NCBI Taxonomy" id="403935"/>
    <lineage>
        <taxon>Bacteria</taxon>
        <taxon>Bacillati</taxon>
        <taxon>Actinomycetota</taxon>
        <taxon>Actinomycetes</taxon>
        <taxon>Kitasatosporales</taxon>
        <taxon>Streptomycetaceae</taxon>
        <taxon>Streptomyces</taxon>
    </lineage>
</organism>
<keyword evidence="3" id="KW-1003">Cell membrane</keyword>
<dbReference type="PANTHER" id="PTHR34856:SF2">
    <property type="entry name" value="PROTEIN NRFD"/>
    <property type="match status" value="1"/>
</dbReference>
<feature type="transmembrane region" description="Helical" evidence="8">
    <location>
        <begin position="115"/>
        <end position="133"/>
    </location>
</feature>
<feature type="region of interest" description="Disordered" evidence="7">
    <location>
        <begin position="1"/>
        <end position="55"/>
    </location>
</feature>
<feature type="transmembrane region" description="Helical" evidence="8">
    <location>
        <begin position="81"/>
        <end position="103"/>
    </location>
</feature>
<keyword evidence="5 8" id="KW-1133">Transmembrane helix</keyword>
<dbReference type="EMBL" id="FOET01000004">
    <property type="protein sequence ID" value="SEQ19280.1"/>
    <property type="molecule type" value="Genomic_DNA"/>
</dbReference>
<dbReference type="Pfam" id="PF03916">
    <property type="entry name" value="NrfD"/>
    <property type="match status" value="1"/>
</dbReference>
<dbReference type="AlphaFoldDB" id="A0A1H9E0J6"/>
<accession>A0A1H9E0J6</accession>
<feature type="compositionally biased region" description="Gly residues" evidence="7">
    <location>
        <begin position="361"/>
        <end position="383"/>
    </location>
</feature>
<evidence type="ECO:0000256" key="3">
    <source>
        <dbReference type="ARBA" id="ARBA00022475"/>
    </source>
</evidence>
<dbReference type="STRING" id="403935.SAMN05216481_104386"/>
<reference evidence="10" key="1">
    <citation type="submission" date="2016-10" db="EMBL/GenBank/DDBJ databases">
        <authorList>
            <person name="Varghese N."/>
            <person name="Submissions S."/>
        </authorList>
    </citation>
    <scope>NUCLEOTIDE SEQUENCE [LARGE SCALE GENOMIC DNA]</scope>
    <source>
        <strain evidence="10">CGMCC 4.3519</strain>
    </source>
</reference>
<evidence type="ECO:0000256" key="4">
    <source>
        <dbReference type="ARBA" id="ARBA00022692"/>
    </source>
</evidence>